<sequence length="100" mass="10530">MDHLDFDPARARAALDDFAREVDRQRGLHGGSAPLFPAEKAGRGFVELGARLDAALGALHGTTAGRLGELERAAGKARSDIEALVDADDAHARSLSGARR</sequence>
<dbReference type="STRING" id="29321.AAV33_06510"/>
<organism evidence="1 4">
    <name type="scientific">Corynebacterium otitidis ATCC 51513</name>
    <dbReference type="NCBI Taxonomy" id="883169"/>
    <lineage>
        <taxon>Bacteria</taxon>
        <taxon>Bacillati</taxon>
        <taxon>Actinomycetota</taxon>
        <taxon>Actinomycetes</taxon>
        <taxon>Mycobacteriales</taxon>
        <taxon>Corynebacteriaceae</taxon>
        <taxon>Corynebacterium</taxon>
    </lineage>
</organism>
<keyword evidence="3" id="KW-1185">Reference proteome</keyword>
<evidence type="ECO:0000313" key="2">
    <source>
        <dbReference type="EMBL" id="EJZ81553.1"/>
    </source>
</evidence>
<evidence type="ECO:0000313" key="3">
    <source>
        <dbReference type="Proteomes" id="UP000006078"/>
    </source>
</evidence>
<dbReference type="Proteomes" id="UP000011016">
    <property type="component" value="Unassembled WGS sequence"/>
</dbReference>
<dbReference type="EMBL" id="CAJZ01000216">
    <property type="protein sequence ID" value="CCI84184.1"/>
    <property type="molecule type" value="Genomic_DNA"/>
</dbReference>
<dbReference type="eggNOG" id="ENOG5031ISN">
    <property type="taxonomic scope" value="Bacteria"/>
</dbReference>
<gene>
    <name evidence="1" type="ORF">BN46_1472</name>
    <name evidence="2" type="ORF">HMPREF9719_01511</name>
</gene>
<dbReference type="HOGENOM" id="CLU_2315546_0_0_11"/>
<dbReference type="AlphaFoldDB" id="I7LCR5"/>
<dbReference type="Proteomes" id="UP000006078">
    <property type="component" value="Unassembled WGS sequence"/>
</dbReference>
<reference evidence="2 3" key="2">
    <citation type="submission" date="2012-08" db="EMBL/GenBank/DDBJ databases">
        <title>The Genome Sequence of Turicella otitidis ATCC 51513.</title>
        <authorList>
            <consortium name="The Broad Institute Genome Sequencing Platform"/>
            <person name="Earl A."/>
            <person name="Ward D."/>
            <person name="Feldgarden M."/>
            <person name="Gevers D."/>
            <person name="Huys G."/>
            <person name="Walker B."/>
            <person name="Young S.K."/>
            <person name="Zeng Q."/>
            <person name="Gargeya S."/>
            <person name="Fitzgerald M."/>
            <person name="Haas B."/>
            <person name="Abouelleil A."/>
            <person name="Alvarado L."/>
            <person name="Arachchi H.M."/>
            <person name="Berlin A.M."/>
            <person name="Chapman S.B."/>
            <person name="Goldberg J."/>
            <person name="Griggs A."/>
            <person name="Gujja S."/>
            <person name="Hansen M."/>
            <person name="Howarth C."/>
            <person name="Imamovic A."/>
            <person name="Larimer J."/>
            <person name="McCowen C."/>
            <person name="Montmayeur A."/>
            <person name="Murphy C."/>
            <person name="Neiman D."/>
            <person name="Pearson M."/>
            <person name="Priest M."/>
            <person name="Roberts A."/>
            <person name="Saif S."/>
            <person name="Shea T."/>
            <person name="Sisk P."/>
            <person name="Sykes S."/>
            <person name="Wortman J."/>
            <person name="Nusbaum C."/>
            <person name="Birren B."/>
        </authorList>
    </citation>
    <scope>NUCLEOTIDE SEQUENCE [LARGE SCALE GENOMIC DNA]</scope>
    <source>
        <strain evidence="2 3">ATCC 51513</strain>
    </source>
</reference>
<reference evidence="1 4" key="1">
    <citation type="journal article" date="2012" name="J. Bacteriol.">
        <title>Draft Genome Sequence of Turicella otitidis ATCC 51513, Isolated from Middle Ear Fluid from a Child with Otitis Media.</title>
        <authorList>
            <person name="Brinkrolf K."/>
            <person name="Schneider J."/>
            <person name="Knecht M."/>
            <person name="Ruckert C."/>
            <person name="Tauch A."/>
        </authorList>
    </citation>
    <scope>NUCLEOTIDE SEQUENCE [LARGE SCALE GENOMIC DNA]</scope>
    <source>
        <strain evidence="1 4">ATCC 51513</strain>
    </source>
</reference>
<proteinExistence type="predicted"/>
<evidence type="ECO:0000313" key="4">
    <source>
        <dbReference type="Proteomes" id="UP000011016"/>
    </source>
</evidence>
<dbReference type="EMBL" id="AHAE01000072">
    <property type="protein sequence ID" value="EJZ81553.1"/>
    <property type="molecule type" value="Genomic_DNA"/>
</dbReference>
<protein>
    <submittedName>
        <fullName evidence="1">Uncharacterized protein</fullName>
    </submittedName>
</protein>
<comment type="caution">
    <text evidence="1">The sequence shown here is derived from an EMBL/GenBank/DDBJ whole genome shotgun (WGS) entry which is preliminary data.</text>
</comment>
<accession>I7LCR5</accession>
<dbReference type="RefSeq" id="WP_004601401.1">
    <property type="nucleotide sequence ID" value="NZ_HF541868.1"/>
</dbReference>
<name>I7LCR5_9CORY</name>
<evidence type="ECO:0000313" key="1">
    <source>
        <dbReference type="EMBL" id="CCI84184.1"/>
    </source>
</evidence>